<keyword evidence="4 6" id="KW-0732">Signal</keyword>
<feature type="domain" description="Purple acid phosphatase N-terminal" evidence="10">
    <location>
        <begin position="163"/>
        <end position="268"/>
    </location>
</feature>
<dbReference type="InterPro" id="IPR041792">
    <property type="entry name" value="MPP_PAP"/>
</dbReference>
<keyword evidence="13" id="KW-1185">Reference proteome</keyword>
<reference evidence="12" key="1">
    <citation type="submission" date="2021-02" db="EMBL/GenBank/DDBJ databases">
        <authorList>
            <person name="Nowell W R."/>
        </authorList>
    </citation>
    <scope>NUCLEOTIDE SEQUENCE</scope>
</reference>
<dbReference type="InterPro" id="IPR008963">
    <property type="entry name" value="Purple_acid_Pase-like_N"/>
</dbReference>
<dbReference type="GO" id="GO:0003993">
    <property type="term" value="F:acid phosphatase activity"/>
    <property type="evidence" value="ECO:0007669"/>
    <property type="project" value="UniProtKB-EC"/>
</dbReference>
<dbReference type="SUPFAM" id="SSF49363">
    <property type="entry name" value="Purple acid phosphatase, N-terminal domain"/>
    <property type="match status" value="1"/>
</dbReference>
<feature type="signal peptide" evidence="6">
    <location>
        <begin position="1"/>
        <end position="17"/>
    </location>
</feature>
<sequence>MRCLLVLLQLLLAVVISDQHLNANGPFGKQHTVNDGPSPYACDRGSGVAAPFALRRLRSAQQMNVSKTLYVSSEPIQVSWIPVSQPCQDDFVGVFYTEVPDQNPCEYFDYEFVQRNQSSTTWYMTNLRRSLDFRYYSRQPKCTGNYTLIAKSPVIQPINYNEPTHIHIAYGDRIDQMYVSYLTNSLQYTPQCLYGLSPTSLNFCKNGTSITYKASDMCETKATIIGPQNFIDPGYMHTVLLEDLRPSTTYFYRVGTDEHGWSSVYSFTNRPATKEESVYIIAYGDMGLAPVEPGAKSTIERVVARVNSTNVTCLLHIGDISYARGIGALWDAFMTQIQPIAARVPYMTGIGNHEYDHETGGEKDPSHAPGQGGFRPIWGNYGRDSGGECAVPMVHRFHSPSNGNGLFWYSFNVGPVHVLMFSTEHDFRPKSTQYEWMENNLRSVNRSLTPWLIVGSHRQMYESKDDSTGENLVAKYLRLHVEPLLYKYHVDVNLFAHSHSYERTCPMYQNKCVSDGITHVLIGMAGQNLEYDKYKSVEWSKYHDLEYGYTTIYANQTYLHFTYYHDSNDQVADEFELHK</sequence>
<comment type="similarity">
    <text evidence="6">Belongs to the metallophosphoesterase superfamily. Purple acid phosphatase family.</text>
</comment>
<accession>A0A815PYL0</accession>
<dbReference type="Gene3D" id="2.60.40.380">
    <property type="entry name" value="Purple acid phosphatase-like, N-terminal"/>
    <property type="match status" value="1"/>
</dbReference>
<keyword evidence="3" id="KW-0964">Secreted</keyword>
<dbReference type="InterPro" id="IPR004843">
    <property type="entry name" value="Calcineurin-like_PHP"/>
</dbReference>
<dbReference type="CDD" id="cd00839">
    <property type="entry name" value="MPP_PAPs"/>
    <property type="match status" value="1"/>
</dbReference>
<evidence type="ECO:0000256" key="6">
    <source>
        <dbReference type="RuleBase" id="RU361203"/>
    </source>
</evidence>
<feature type="region of interest" description="Disordered" evidence="7">
    <location>
        <begin position="355"/>
        <end position="374"/>
    </location>
</feature>
<protein>
    <recommendedName>
        <fullName evidence="6">Purple acid phosphatase</fullName>
        <ecNumber evidence="6">3.1.3.2</ecNumber>
    </recommendedName>
</protein>
<dbReference type="Pfam" id="PF00149">
    <property type="entry name" value="Metallophos"/>
    <property type="match status" value="1"/>
</dbReference>
<evidence type="ECO:0000259" key="8">
    <source>
        <dbReference type="Pfam" id="PF00149"/>
    </source>
</evidence>
<feature type="domain" description="Purple acid phosphatase C-terminal" evidence="9">
    <location>
        <begin position="516"/>
        <end position="574"/>
    </location>
</feature>
<evidence type="ECO:0000256" key="2">
    <source>
        <dbReference type="ARBA" id="ARBA00011738"/>
    </source>
</evidence>
<feature type="compositionally biased region" description="Basic and acidic residues" evidence="7">
    <location>
        <begin position="355"/>
        <end position="366"/>
    </location>
</feature>
<dbReference type="EMBL" id="CAJNOJ010000458">
    <property type="protein sequence ID" value="CAF1455460.1"/>
    <property type="molecule type" value="Genomic_DNA"/>
</dbReference>
<evidence type="ECO:0000313" key="14">
    <source>
        <dbReference type="Proteomes" id="UP000663852"/>
    </source>
</evidence>
<dbReference type="AlphaFoldDB" id="A0A815PYL0"/>
<comment type="subunit">
    <text evidence="2">Homodimer.</text>
</comment>
<keyword evidence="5" id="KW-0325">Glycoprotein</keyword>
<gene>
    <name evidence="12" type="ORF">EDS130_LOCUS39800</name>
    <name evidence="11" type="ORF">XAT740_LOCUS15545</name>
</gene>
<dbReference type="Proteomes" id="UP000663852">
    <property type="component" value="Unassembled WGS sequence"/>
</dbReference>
<dbReference type="Gene3D" id="3.60.21.10">
    <property type="match status" value="1"/>
</dbReference>
<dbReference type="EC" id="3.1.3.2" evidence="6"/>
<comment type="catalytic activity">
    <reaction evidence="6">
        <text>a phosphate monoester + H2O = an alcohol + phosphate</text>
        <dbReference type="Rhea" id="RHEA:15017"/>
        <dbReference type="ChEBI" id="CHEBI:15377"/>
        <dbReference type="ChEBI" id="CHEBI:30879"/>
        <dbReference type="ChEBI" id="CHEBI:43474"/>
        <dbReference type="ChEBI" id="CHEBI:67140"/>
        <dbReference type="EC" id="3.1.3.2"/>
    </reaction>
</comment>
<evidence type="ECO:0000313" key="13">
    <source>
        <dbReference type="Proteomes" id="UP000663828"/>
    </source>
</evidence>
<evidence type="ECO:0000313" key="12">
    <source>
        <dbReference type="EMBL" id="CAF1455460.1"/>
    </source>
</evidence>
<evidence type="ECO:0000259" key="10">
    <source>
        <dbReference type="Pfam" id="PF16656"/>
    </source>
</evidence>
<comment type="subcellular location">
    <subcellularLocation>
        <location evidence="1">Secreted</location>
    </subcellularLocation>
</comment>
<evidence type="ECO:0000256" key="1">
    <source>
        <dbReference type="ARBA" id="ARBA00004613"/>
    </source>
</evidence>
<evidence type="ECO:0000256" key="3">
    <source>
        <dbReference type="ARBA" id="ARBA00022525"/>
    </source>
</evidence>
<dbReference type="PANTHER" id="PTHR45778">
    <property type="entry name" value="PURPLE ACID PHOSPHATASE-RELATED"/>
    <property type="match status" value="1"/>
</dbReference>
<name>A0A815PYL0_ADIRI</name>
<dbReference type="GO" id="GO:0005576">
    <property type="term" value="C:extracellular region"/>
    <property type="evidence" value="ECO:0007669"/>
    <property type="project" value="UniProtKB-SubCell"/>
</dbReference>
<dbReference type="PANTHER" id="PTHR45778:SF7">
    <property type="entry name" value="PURPLE ACID PHOSPHATASE"/>
    <property type="match status" value="1"/>
</dbReference>
<comment type="caution">
    <text evidence="12">The sequence shown here is derived from an EMBL/GenBank/DDBJ whole genome shotgun (WGS) entry which is preliminary data.</text>
</comment>
<evidence type="ECO:0000256" key="7">
    <source>
        <dbReference type="SAM" id="MobiDB-lite"/>
    </source>
</evidence>
<feature type="domain" description="Calcineurin-like phosphoesterase" evidence="8">
    <location>
        <begin position="280"/>
        <end position="501"/>
    </location>
</feature>
<keyword evidence="6" id="KW-0378">Hydrolase</keyword>
<dbReference type="GO" id="GO:0046872">
    <property type="term" value="F:metal ion binding"/>
    <property type="evidence" value="ECO:0007669"/>
    <property type="project" value="InterPro"/>
</dbReference>
<proteinExistence type="inferred from homology"/>
<dbReference type="InterPro" id="IPR025733">
    <property type="entry name" value="PAPs_C"/>
</dbReference>
<feature type="chain" id="PRO_5035957119" description="Purple acid phosphatase" evidence="6">
    <location>
        <begin position="18"/>
        <end position="579"/>
    </location>
</feature>
<evidence type="ECO:0000313" key="11">
    <source>
        <dbReference type="EMBL" id="CAF1046493.1"/>
    </source>
</evidence>
<evidence type="ECO:0000256" key="5">
    <source>
        <dbReference type="ARBA" id="ARBA00023180"/>
    </source>
</evidence>
<dbReference type="Pfam" id="PF14008">
    <property type="entry name" value="Metallophos_C"/>
    <property type="match status" value="1"/>
</dbReference>
<dbReference type="Pfam" id="PF16656">
    <property type="entry name" value="Pur_ac_phosph_N"/>
    <property type="match status" value="1"/>
</dbReference>
<dbReference type="InterPro" id="IPR029052">
    <property type="entry name" value="Metallo-depent_PP-like"/>
</dbReference>
<dbReference type="InterPro" id="IPR015914">
    <property type="entry name" value="PAPs_N"/>
</dbReference>
<dbReference type="Proteomes" id="UP000663828">
    <property type="component" value="Unassembled WGS sequence"/>
</dbReference>
<dbReference type="SUPFAM" id="SSF56300">
    <property type="entry name" value="Metallo-dependent phosphatases"/>
    <property type="match status" value="1"/>
</dbReference>
<dbReference type="EMBL" id="CAJNOR010000963">
    <property type="protein sequence ID" value="CAF1046493.1"/>
    <property type="molecule type" value="Genomic_DNA"/>
</dbReference>
<organism evidence="12 14">
    <name type="scientific">Adineta ricciae</name>
    <name type="common">Rotifer</name>
    <dbReference type="NCBI Taxonomy" id="249248"/>
    <lineage>
        <taxon>Eukaryota</taxon>
        <taxon>Metazoa</taxon>
        <taxon>Spiralia</taxon>
        <taxon>Gnathifera</taxon>
        <taxon>Rotifera</taxon>
        <taxon>Eurotatoria</taxon>
        <taxon>Bdelloidea</taxon>
        <taxon>Adinetida</taxon>
        <taxon>Adinetidae</taxon>
        <taxon>Adineta</taxon>
    </lineage>
</organism>
<evidence type="ECO:0000256" key="4">
    <source>
        <dbReference type="ARBA" id="ARBA00022729"/>
    </source>
</evidence>
<dbReference type="OrthoDB" id="45007at2759"/>
<evidence type="ECO:0000259" key="9">
    <source>
        <dbReference type="Pfam" id="PF14008"/>
    </source>
</evidence>